<dbReference type="InterPro" id="IPR050313">
    <property type="entry name" value="Carb_Metab_HTH_regulators"/>
</dbReference>
<dbReference type="GO" id="GO:0003677">
    <property type="term" value="F:DNA binding"/>
    <property type="evidence" value="ECO:0007669"/>
    <property type="project" value="UniProtKB-KW"/>
</dbReference>
<accession>A0A5J6MK23</accession>
<organism evidence="7 8">
    <name type="scientific">Hypericibacter terrae</name>
    <dbReference type="NCBI Taxonomy" id="2602015"/>
    <lineage>
        <taxon>Bacteria</taxon>
        <taxon>Pseudomonadati</taxon>
        <taxon>Pseudomonadota</taxon>
        <taxon>Alphaproteobacteria</taxon>
        <taxon>Rhodospirillales</taxon>
        <taxon>Dongiaceae</taxon>
        <taxon>Hypericibacter</taxon>
    </lineage>
</organism>
<dbReference type="Proteomes" id="UP000326202">
    <property type="component" value="Chromosome"/>
</dbReference>
<dbReference type="InterPro" id="IPR014036">
    <property type="entry name" value="DeoR-like_C"/>
</dbReference>
<dbReference type="InterPro" id="IPR037171">
    <property type="entry name" value="NagB/RpiA_transferase-like"/>
</dbReference>
<dbReference type="Gene3D" id="1.10.10.10">
    <property type="entry name" value="Winged helix-like DNA-binding domain superfamily/Winged helix DNA-binding domain"/>
    <property type="match status" value="1"/>
</dbReference>
<keyword evidence="1" id="KW-0678">Repressor</keyword>
<protein>
    <submittedName>
        <fullName evidence="7">DeoR family transcriptional regulator</fullName>
    </submittedName>
</protein>
<name>A0A5J6MK23_9PROT</name>
<dbReference type="PANTHER" id="PTHR30363">
    <property type="entry name" value="HTH-TYPE TRANSCRIPTIONAL REGULATOR SRLR-RELATED"/>
    <property type="match status" value="1"/>
</dbReference>
<dbReference type="SUPFAM" id="SSF100950">
    <property type="entry name" value="NagB/RpiA/CoA transferase-like"/>
    <property type="match status" value="1"/>
</dbReference>
<dbReference type="KEGG" id="htq:FRZ44_19250"/>
<dbReference type="PROSITE" id="PS00894">
    <property type="entry name" value="HTH_DEOR_1"/>
    <property type="match status" value="1"/>
</dbReference>
<dbReference type="Pfam" id="PF00455">
    <property type="entry name" value="DeoRC"/>
    <property type="match status" value="1"/>
</dbReference>
<dbReference type="SUPFAM" id="SSF46785">
    <property type="entry name" value="Winged helix' DNA-binding domain"/>
    <property type="match status" value="1"/>
</dbReference>
<evidence type="ECO:0000259" key="6">
    <source>
        <dbReference type="PROSITE" id="PS51000"/>
    </source>
</evidence>
<dbReference type="PANTHER" id="PTHR30363:SF4">
    <property type="entry name" value="GLYCEROL-3-PHOSPHATE REGULON REPRESSOR"/>
    <property type="match status" value="1"/>
</dbReference>
<feature type="domain" description="HTH deoR-type" evidence="6">
    <location>
        <begin position="2"/>
        <end position="57"/>
    </location>
</feature>
<feature type="region of interest" description="Disordered" evidence="5">
    <location>
        <begin position="65"/>
        <end position="89"/>
    </location>
</feature>
<dbReference type="InterPro" id="IPR018356">
    <property type="entry name" value="Tscrpt_reg_HTH_DeoR_CS"/>
</dbReference>
<evidence type="ECO:0000313" key="8">
    <source>
        <dbReference type="Proteomes" id="UP000326202"/>
    </source>
</evidence>
<evidence type="ECO:0000256" key="1">
    <source>
        <dbReference type="ARBA" id="ARBA00022491"/>
    </source>
</evidence>
<evidence type="ECO:0000256" key="5">
    <source>
        <dbReference type="SAM" id="MobiDB-lite"/>
    </source>
</evidence>
<evidence type="ECO:0000313" key="7">
    <source>
        <dbReference type="EMBL" id="QEX16630.1"/>
    </source>
</evidence>
<keyword evidence="3" id="KW-0238">DNA-binding</keyword>
<reference evidence="7 8" key="1">
    <citation type="submission" date="2019-08" db="EMBL/GenBank/DDBJ databases">
        <title>Hyperibacter terrae gen. nov., sp. nov. and Hyperibacter viscosus sp. nov., two new members in the family Rhodospirillaceae isolated from the rhizosphere of Hypericum perforatum.</title>
        <authorList>
            <person name="Noviana Z."/>
        </authorList>
    </citation>
    <scope>NUCLEOTIDE SEQUENCE [LARGE SCALE GENOMIC DNA]</scope>
    <source>
        <strain evidence="7 8">R5913</strain>
    </source>
</reference>
<dbReference type="PRINTS" id="PR00037">
    <property type="entry name" value="HTHLACR"/>
</dbReference>
<proteinExistence type="predicted"/>
<keyword evidence="2" id="KW-0805">Transcription regulation</keyword>
<dbReference type="SMART" id="SM00420">
    <property type="entry name" value="HTH_DEOR"/>
    <property type="match status" value="1"/>
</dbReference>
<dbReference type="GO" id="GO:0003700">
    <property type="term" value="F:DNA-binding transcription factor activity"/>
    <property type="evidence" value="ECO:0007669"/>
    <property type="project" value="InterPro"/>
</dbReference>
<keyword evidence="4" id="KW-0804">Transcription</keyword>
<evidence type="ECO:0000256" key="3">
    <source>
        <dbReference type="ARBA" id="ARBA00023125"/>
    </source>
</evidence>
<dbReference type="SMART" id="SM01134">
    <property type="entry name" value="DeoRC"/>
    <property type="match status" value="1"/>
</dbReference>
<evidence type="ECO:0000256" key="2">
    <source>
        <dbReference type="ARBA" id="ARBA00023015"/>
    </source>
</evidence>
<dbReference type="AlphaFoldDB" id="A0A5J6MK23"/>
<sequence length="270" mass="28886">MAGARQARIAEIVERIGFVSVAEVAATLGVSGMTIRRDLERLEARGLLTRTHGGAMAMAVERADTAGRSDSAARGETYDAEEPAFERRRRRNATAKARIARAAAGLVGAGETVALDVGTSTLALAEELVARDDLRVFTNNLRAAIALTRSRSPVYLLGGQLRGAELAVVGPAATAQVNDYYFDRVFLGVSGVTEAGYFDYALEDSEMKRAFIARARQVIVLCDGSKFDHRALARICALGDAGMIVTDRAPPPHLRRALDEAKVEMLVAAP</sequence>
<evidence type="ECO:0000256" key="4">
    <source>
        <dbReference type="ARBA" id="ARBA00023163"/>
    </source>
</evidence>
<gene>
    <name evidence="7" type="ORF">FRZ44_19250</name>
</gene>
<dbReference type="InterPro" id="IPR036388">
    <property type="entry name" value="WH-like_DNA-bd_sf"/>
</dbReference>
<feature type="compositionally biased region" description="Basic and acidic residues" evidence="5">
    <location>
        <begin position="65"/>
        <end position="77"/>
    </location>
</feature>
<keyword evidence="8" id="KW-1185">Reference proteome</keyword>
<dbReference type="InterPro" id="IPR001034">
    <property type="entry name" value="DeoR_HTH"/>
</dbReference>
<dbReference type="InterPro" id="IPR036390">
    <property type="entry name" value="WH_DNA-bd_sf"/>
</dbReference>
<dbReference type="Pfam" id="PF08220">
    <property type="entry name" value="HTH_DeoR"/>
    <property type="match status" value="1"/>
</dbReference>
<dbReference type="PROSITE" id="PS51000">
    <property type="entry name" value="HTH_DEOR_2"/>
    <property type="match status" value="1"/>
</dbReference>
<dbReference type="EMBL" id="CP042906">
    <property type="protein sequence ID" value="QEX16630.1"/>
    <property type="molecule type" value="Genomic_DNA"/>
</dbReference>